<keyword evidence="12" id="KW-1185">Reference proteome</keyword>
<dbReference type="CDD" id="cd06261">
    <property type="entry name" value="TM_PBP2"/>
    <property type="match status" value="1"/>
</dbReference>
<reference evidence="11 12" key="1">
    <citation type="journal article" date="2015" name="Stand. Genomic Sci.">
        <title>Genomic Encyclopedia of Bacterial and Archaeal Type Strains, Phase III: the genomes of soil and plant-associated and newly described type strains.</title>
        <authorList>
            <person name="Whitman W.B."/>
            <person name="Woyke T."/>
            <person name="Klenk H.P."/>
            <person name="Zhou Y."/>
            <person name="Lilburn T.G."/>
            <person name="Beck B.J."/>
            <person name="De Vos P."/>
            <person name="Vandamme P."/>
            <person name="Eisen J.A."/>
            <person name="Garrity G."/>
            <person name="Hugenholtz P."/>
            <person name="Kyrpides N.C."/>
        </authorList>
    </citation>
    <scope>NUCLEOTIDE SEQUENCE [LARGE SCALE GENOMIC DNA]</scope>
    <source>
        <strain evidence="11 12">CGMCC 1.2546</strain>
    </source>
</reference>
<keyword evidence="8 9" id="KW-0472">Membrane</keyword>
<evidence type="ECO:0000256" key="5">
    <source>
        <dbReference type="ARBA" id="ARBA00022692"/>
    </source>
</evidence>
<dbReference type="InterPro" id="IPR000515">
    <property type="entry name" value="MetI-like"/>
</dbReference>
<dbReference type="GO" id="GO:0006865">
    <property type="term" value="P:amino acid transport"/>
    <property type="evidence" value="ECO:0007669"/>
    <property type="project" value="UniProtKB-KW"/>
</dbReference>
<keyword evidence="7 9" id="KW-1133">Transmembrane helix</keyword>
<evidence type="ECO:0000256" key="3">
    <source>
        <dbReference type="ARBA" id="ARBA00022448"/>
    </source>
</evidence>
<accession>A0A562N3W2</accession>
<feature type="transmembrane region" description="Helical" evidence="9">
    <location>
        <begin position="184"/>
        <end position="206"/>
    </location>
</feature>
<dbReference type="OrthoDB" id="9814550at2"/>
<sequence length="220" mass="24068">MTALLDLLPQLMKGLQTTLLVTAFAAPLALVMALASGLARLSPIKLLQWLAVIYVELFRGTSLLVQLFYFFYVMPLFGLSLDPVTTGVLVLALNTGAYGSEVVRAGIGSVPKSQREACIALNMSPAMALRRVIFPQAFVTMLPPFGNLLIELLKATSLLSLITIFDLAFAGNTLFQTTGRTLEIYGLVLMIYFATAMVLTLGMRWLEKRMGAGRDLEFRP</sequence>
<dbReference type="GO" id="GO:0043190">
    <property type="term" value="C:ATP-binding cassette (ABC) transporter complex"/>
    <property type="evidence" value="ECO:0007669"/>
    <property type="project" value="InterPro"/>
</dbReference>
<dbReference type="InterPro" id="IPR043429">
    <property type="entry name" value="ArtM/GltK/GlnP/TcyL/YhdX-like"/>
</dbReference>
<dbReference type="PROSITE" id="PS50928">
    <property type="entry name" value="ABC_TM1"/>
    <property type="match status" value="1"/>
</dbReference>
<comment type="similarity">
    <text evidence="2">Belongs to the binding-protein-dependent transport system permease family. HisMQ subfamily.</text>
</comment>
<feature type="transmembrane region" description="Helical" evidence="9">
    <location>
        <begin position="157"/>
        <end position="178"/>
    </location>
</feature>
<feature type="domain" description="ABC transmembrane type-1" evidence="10">
    <location>
        <begin position="15"/>
        <end position="203"/>
    </location>
</feature>
<dbReference type="NCBIfam" id="TIGR03004">
    <property type="entry name" value="ectoine_ehuC"/>
    <property type="match status" value="1"/>
</dbReference>
<dbReference type="SUPFAM" id="SSF161098">
    <property type="entry name" value="MetI-like"/>
    <property type="match status" value="1"/>
</dbReference>
<dbReference type="InterPro" id="IPR014342">
    <property type="entry name" value="Ectoine_EhuC"/>
</dbReference>
<dbReference type="InterPro" id="IPR010065">
    <property type="entry name" value="AA_ABC_transptr_permease_3TM"/>
</dbReference>
<dbReference type="Proteomes" id="UP000317122">
    <property type="component" value="Unassembled WGS sequence"/>
</dbReference>
<evidence type="ECO:0000256" key="1">
    <source>
        <dbReference type="ARBA" id="ARBA00004429"/>
    </source>
</evidence>
<keyword evidence="4" id="KW-1003">Cell membrane</keyword>
<name>A0A562N3W2_9HYPH</name>
<comment type="caution">
    <text evidence="11">The sequence shown here is derived from an EMBL/GenBank/DDBJ whole genome shotgun (WGS) entry which is preliminary data.</text>
</comment>
<dbReference type="PANTHER" id="PTHR30614">
    <property type="entry name" value="MEMBRANE COMPONENT OF AMINO ACID ABC TRANSPORTER"/>
    <property type="match status" value="1"/>
</dbReference>
<dbReference type="RefSeq" id="WP_145721790.1">
    <property type="nucleotide sequence ID" value="NZ_BSPF01000033.1"/>
</dbReference>
<dbReference type="AlphaFoldDB" id="A0A562N3W2"/>
<evidence type="ECO:0000256" key="2">
    <source>
        <dbReference type="ARBA" id="ARBA00010072"/>
    </source>
</evidence>
<keyword evidence="5 9" id="KW-0812">Transmembrane</keyword>
<evidence type="ECO:0000256" key="8">
    <source>
        <dbReference type="ARBA" id="ARBA00023136"/>
    </source>
</evidence>
<feature type="transmembrane region" description="Helical" evidence="9">
    <location>
        <begin position="51"/>
        <end position="72"/>
    </location>
</feature>
<evidence type="ECO:0000256" key="9">
    <source>
        <dbReference type="RuleBase" id="RU363032"/>
    </source>
</evidence>
<evidence type="ECO:0000256" key="6">
    <source>
        <dbReference type="ARBA" id="ARBA00022970"/>
    </source>
</evidence>
<gene>
    <name evidence="11" type="ORF">IQ26_05841</name>
</gene>
<protein>
    <submittedName>
        <fullName evidence="11">Amino acid ABC transporter membrane protein 1 (PAAT family)</fullName>
    </submittedName>
</protein>
<dbReference type="Pfam" id="PF00528">
    <property type="entry name" value="BPD_transp_1"/>
    <property type="match status" value="1"/>
</dbReference>
<evidence type="ECO:0000313" key="12">
    <source>
        <dbReference type="Proteomes" id="UP000317122"/>
    </source>
</evidence>
<dbReference type="InterPro" id="IPR035906">
    <property type="entry name" value="MetI-like_sf"/>
</dbReference>
<evidence type="ECO:0000259" key="10">
    <source>
        <dbReference type="PROSITE" id="PS50928"/>
    </source>
</evidence>
<proteinExistence type="inferred from homology"/>
<dbReference type="PANTHER" id="PTHR30614:SF0">
    <property type="entry name" value="L-CYSTINE TRANSPORT SYSTEM PERMEASE PROTEIN TCYL"/>
    <property type="match status" value="1"/>
</dbReference>
<keyword evidence="6" id="KW-0029">Amino-acid transport</keyword>
<dbReference type="GO" id="GO:0022857">
    <property type="term" value="F:transmembrane transporter activity"/>
    <property type="evidence" value="ECO:0007669"/>
    <property type="project" value="InterPro"/>
</dbReference>
<evidence type="ECO:0000313" key="11">
    <source>
        <dbReference type="EMBL" id="TWI26773.1"/>
    </source>
</evidence>
<dbReference type="EMBL" id="VLKT01000047">
    <property type="protein sequence ID" value="TWI26773.1"/>
    <property type="molecule type" value="Genomic_DNA"/>
</dbReference>
<keyword evidence="3 9" id="KW-0813">Transport</keyword>
<evidence type="ECO:0000256" key="4">
    <source>
        <dbReference type="ARBA" id="ARBA00022475"/>
    </source>
</evidence>
<comment type="subcellular location">
    <subcellularLocation>
        <location evidence="1">Cell inner membrane</location>
        <topology evidence="1">Multi-pass membrane protein</topology>
    </subcellularLocation>
    <subcellularLocation>
        <location evidence="9">Cell membrane</location>
        <topology evidence="9">Multi-pass membrane protein</topology>
    </subcellularLocation>
</comment>
<feature type="transmembrane region" description="Helical" evidence="9">
    <location>
        <begin position="20"/>
        <end position="39"/>
    </location>
</feature>
<dbReference type="Gene3D" id="1.10.3720.10">
    <property type="entry name" value="MetI-like"/>
    <property type="match status" value="1"/>
</dbReference>
<dbReference type="NCBIfam" id="TIGR01726">
    <property type="entry name" value="HEQRo_perm_3TM"/>
    <property type="match status" value="1"/>
</dbReference>
<evidence type="ECO:0000256" key="7">
    <source>
        <dbReference type="ARBA" id="ARBA00022989"/>
    </source>
</evidence>
<organism evidence="11 12">
    <name type="scientific">Mesorhizobium tianshanense</name>
    <dbReference type="NCBI Taxonomy" id="39844"/>
    <lineage>
        <taxon>Bacteria</taxon>
        <taxon>Pseudomonadati</taxon>
        <taxon>Pseudomonadota</taxon>
        <taxon>Alphaproteobacteria</taxon>
        <taxon>Hyphomicrobiales</taxon>
        <taxon>Phyllobacteriaceae</taxon>
        <taxon>Mesorhizobium</taxon>
    </lineage>
</organism>